<organism evidence="3 4">
    <name type="scientific">Helicobacter pylori</name>
    <name type="common">Campylobacter pylori</name>
    <dbReference type="NCBI Taxonomy" id="210"/>
    <lineage>
        <taxon>Bacteria</taxon>
        <taxon>Pseudomonadati</taxon>
        <taxon>Campylobacterota</taxon>
        <taxon>Epsilonproteobacteria</taxon>
        <taxon>Campylobacterales</taxon>
        <taxon>Helicobacteraceae</taxon>
        <taxon>Helicobacter</taxon>
    </lineage>
</organism>
<proteinExistence type="predicted"/>
<dbReference type="AlphaFoldDB" id="A0AAC8N1F4"/>
<gene>
    <name evidence="3" type="ORF">C2842_06920</name>
</gene>
<reference evidence="3 4" key="2">
    <citation type="submission" date="2018-02" db="EMBL/GenBank/DDBJ databases">
        <title>N4-cytosine DNA methylation regulates transcription and pathogenesis in Helicobacter pylori.</title>
        <authorList>
            <person name="Kumar S."/>
            <person name="Karmakar B.C."/>
            <person name="Nagarajan D."/>
            <person name="Mukhopadhyay A.K."/>
            <person name="Rao D.N."/>
        </authorList>
    </citation>
    <scope>NUCLEOTIDE SEQUENCE [LARGE SCALE GENOMIC DNA]</scope>
    <source>
        <strain evidence="3 4">26695-dRdM2</strain>
    </source>
</reference>
<feature type="signal peptide" evidence="2">
    <location>
        <begin position="1"/>
        <end position="16"/>
    </location>
</feature>
<evidence type="ECO:0000256" key="1">
    <source>
        <dbReference type="SAM" id="Coils"/>
    </source>
</evidence>
<dbReference type="Proteomes" id="UP000236568">
    <property type="component" value="Chromosome"/>
</dbReference>
<protein>
    <submittedName>
        <fullName evidence="3">Uncharacterized protein</fullName>
    </submittedName>
</protein>
<name>A0AAC8N1F4_HELPX</name>
<dbReference type="EMBL" id="CP026324">
    <property type="protein sequence ID" value="AUV79963.1"/>
    <property type="molecule type" value="Genomic_DNA"/>
</dbReference>
<sequence length="382" mass="44224">MRFFCFFLFFLTFSNAQIMMTFDSQTNAKLSRSNEQLSDMLYKLNESLRIYQSVLSNNQDQLKEIKKANSTLNSQRRFFNASQIRLMDTDALLKQSALELEKLQALEKHIKKGMEQERLIEESQTLFLQEHCPYLSGVKNLEEASNALEVQEQNNALFLLKEPKLARLLSRLDLMSALNALCDQVLENQAHNQQSHNKILEYNALKNHDFQAYKAMRLKKFKNKLQSQIQAQEDALKTFLPLEKRLETLKTHFLCDKENLKSCAKELHQRYQNALIERDKELKNAKNNKEKHALILANYEHTLKTLNIEFLSELNKQMAFLNETMALNARVLALLAKQHAKTPKPFNLSGGLSGDLSGGKALIKNIRLDPHGFPSFKNFKQE</sequence>
<evidence type="ECO:0000256" key="2">
    <source>
        <dbReference type="SAM" id="SignalP"/>
    </source>
</evidence>
<evidence type="ECO:0000313" key="3">
    <source>
        <dbReference type="EMBL" id="AUV79963.1"/>
    </source>
</evidence>
<keyword evidence="1" id="KW-0175">Coiled coil</keyword>
<reference evidence="3 4" key="1">
    <citation type="submission" date="2018-01" db="EMBL/GenBank/DDBJ databases">
        <authorList>
            <person name="Morgan R.D."/>
        </authorList>
    </citation>
    <scope>NUCLEOTIDE SEQUENCE [LARGE SCALE GENOMIC DNA]</scope>
    <source>
        <strain evidence="3 4">26695-dRdM2</strain>
    </source>
</reference>
<keyword evidence="2" id="KW-0732">Signal</keyword>
<evidence type="ECO:0000313" key="4">
    <source>
        <dbReference type="Proteomes" id="UP000236568"/>
    </source>
</evidence>
<dbReference type="RefSeq" id="WP_001210151.1">
    <property type="nucleotide sequence ID" value="NZ_CP010436.1"/>
</dbReference>
<feature type="chain" id="PRO_5044470744" evidence="2">
    <location>
        <begin position="17"/>
        <end position="382"/>
    </location>
</feature>
<feature type="coiled-coil region" evidence="1">
    <location>
        <begin position="268"/>
        <end position="302"/>
    </location>
</feature>
<accession>A0AAC8N1F4</accession>